<gene>
    <name evidence="1" type="ORF">FGG08_007243</name>
</gene>
<sequence>MACETNFYFNYERVLMCKNDIVEGRAKPRQYFTLTLISPYISRSPNIIDADRALKCMITQPLVEFHDTYAAYLGRDAPKAIDPTDPAHSLTECVQPVKKAIRDARQRGDKTLAGVNGIHLFVGEYDAFSNDYLEP</sequence>
<evidence type="ECO:0000313" key="1">
    <source>
        <dbReference type="EMBL" id="KAH0534165.1"/>
    </source>
</evidence>
<organism evidence="1 2">
    <name type="scientific">Glutinoglossum americanum</name>
    <dbReference type="NCBI Taxonomy" id="1670608"/>
    <lineage>
        <taxon>Eukaryota</taxon>
        <taxon>Fungi</taxon>
        <taxon>Dikarya</taxon>
        <taxon>Ascomycota</taxon>
        <taxon>Pezizomycotina</taxon>
        <taxon>Geoglossomycetes</taxon>
        <taxon>Geoglossales</taxon>
        <taxon>Geoglossaceae</taxon>
        <taxon>Glutinoglossum</taxon>
    </lineage>
</organism>
<name>A0A9P8L095_9PEZI</name>
<dbReference type="OrthoDB" id="5414712at2759"/>
<accession>A0A9P8L095</accession>
<comment type="caution">
    <text evidence="1">The sequence shown here is derived from an EMBL/GenBank/DDBJ whole genome shotgun (WGS) entry which is preliminary data.</text>
</comment>
<dbReference type="Proteomes" id="UP000698800">
    <property type="component" value="Unassembled WGS sequence"/>
</dbReference>
<dbReference type="AlphaFoldDB" id="A0A9P8L095"/>
<evidence type="ECO:0000313" key="2">
    <source>
        <dbReference type="Proteomes" id="UP000698800"/>
    </source>
</evidence>
<reference evidence="1" key="1">
    <citation type="submission" date="2021-03" db="EMBL/GenBank/DDBJ databases">
        <title>Comparative genomics and phylogenomic investigation of the class Geoglossomycetes provide insights into ecological specialization and systematics.</title>
        <authorList>
            <person name="Melie T."/>
            <person name="Pirro S."/>
            <person name="Miller A.N."/>
            <person name="Quandt A."/>
        </authorList>
    </citation>
    <scope>NUCLEOTIDE SEQUENCE</scope>
    <source>
        <strain evidence="1">GBOQ0MN5Z8</strain>
    </source>
</reference>
<dbReference type="EMBL" id="JAGHQL010000265">
    <property type="protein sequence ID" value="KAH0534165.1"/>
    <property type="molecule type" value="Genomic_DNA"/>
</dbReference>
<proteinExistence type="predicted"/>
<keyword evidence="2" id="KW-1185">Reference proteome</keyword>
<protein>
    <submittedName>
        <fullName evidence="1">Uncharacterized protein</fullName>
    </submittedName>
</protein>